<dbReference type="PROSITE" id="PS01124">
    <property type="entry name" value="HTH_ARAC_FAMILY_2"/>
    <property type="match status" value="1"/>
</dbReference>
<dbReference type="PRINTS" id="PR00032">
    <property type="entry name" value="HTHARAC"/>
</dbReference>
<feature type="domain" description="HTH araC/xylS-type" evidence="4">
    <location>
        <begin position="251"/>
        <end position="344"/>
    </location>
</feature>
<evidence type="ECO:0000313" key="6">
    <source>
        <dbReference type="Proteomes" id="UP000199438"/>
    </source>
</evidence>
<evidence type="ECO:0000313" key="5">
    <source>
        <dbReference type="EMBL" id="SFB86179.1"/>
    </source>
</evidence>
<dbReference type="EMBL" id="FOKV01000001">
    <property type="protein sequence ID" value="SFB86179.1"/>
    <property type="molecule type" value="Genomic_DNA"/>
</dbReference>
<dbReference type="PANTHER" id="PTHR47893">
    <property type="entry name" value="REGULATORY PROTEIN PCHR"/>
    <property type="match status" value="1"/>
</dbReference>
<dbReference type="SUPFAM" id="SSF46689">
    <property type="entry name" value="Homeodomain-like"/>
    <property type="match status" value="1"/>
</dbReference>
<dbReference type="Proteomes" id="UP000199438">
    <property type="component" value="Unassembled WGS sequence"/>
</dbReference>
<dbReference type="InterPro" id="IPR009057">
    <property type="entry name" value="Homeodomain-like_sf"/>
</dbReference>
<dbReference type="Gene3D" id="1.10.10.60">
    <property type="entry name" value="Homeodomain-like"/>
    <property type="match status" value="1"/>
</dbReference>
<dbReference type="Pfam" id="PF12833">
    <property type="entry name" value="HTH_18"/>
    <property type="match status" value="1"/>
</dbReference>
<dbReference type="AlphaFoldDB" id="A0A1I1EG87"/>
<keyword evidence="3" id="KW-0804">Transcription</keyword>
<sequence length="344" mass="39760">MQKYRLTPYPDYGIGNKNIAKRIMEINSVILEENCSMFKENTGKYNSKDIISKRIKKIKKDAFNAESTLKLSKFISVIYTNFDLKKKVTDKFSITGDTIMISCVYKGDSTVLSKRSKNLELGQVFLTYSPESTQYIKMPASKTRYVCILLQTDYYLNLLKNEKWIKNDSFYKNVGLKKQISLGQFSLPVGFQLQQIVKDLLACNWHSNTDLQLDFFDLKLKELFLQLHHQNTGADHDTNYTVSRTSMEKLKKARAFLMANYKNPPTIKALSRIILLNEMELKKGFKEVFGKTIRAYIIELRMNSASQLIKDHSVNEAAGILGYKSVPHFIKSFKKYYGVTPKQF</sequence>
<dbReference type="InterPro" id="IPR053142">
    <property type="entry name" value="PchR_regulatory_protein"/>
</dbReference>
<gene>
    <name evidence="5" type="ORF">SAMN04487907_101948</name>
</gene>
<protein>
    <submittedName>
        <fullName evidence="5">Transcriptional regulator, AraC family</fullName>
    </submittedName>
</protein>
<organism evidence="5 6">
    <name type="scientific">Zunongwangia mangrovi</name>
    <dbReference type="NCBI Taxonomy" id="1334022"/>
    <lineage>
        <taxon>Bacteria</taxon>
        <taxon>Pseudomonadati</taxon>
        <taxon>Bacteroidota</taxon>
        <taxon>Flavobacteriia</taxon>
        <taxon>Flavobacteriales</taxon>
        <taxon>Flavobacteriaceae</taxon>
        <taxon>Zunongwangia</taxon>
    </lineage>
</organism>
<dbReference type="GO" id="GO:0003700">
    <property type="term" value="F:DNA-binding transcription factor activity"/>
    <property type="evidence" value="ECO:0007669"/>
    <property type="project" value="InterPro"/>
</dbReference>
<dbReference type="SMART" id="SM00342">
    <property type="entry name" value="HTH_ARAC"/>
    <property type="match status" value="1"/>
</dbReference>
<evidence type="ECO:0000256" key="2">
    <source>
        <dbReference type="ARBA" id="ARBA00023125"/>
    </source>
</evidence>
<dbReference type="InterPro" id="IPR020449">
    <property type="entry name" value="Tscrpt_reg_AraC-type_HTH"/>
</dbReference>
<dbReference type="PANTHER" id="PTHR47893:SF1">
    <property type="entry name" value="REGULATORY PROTEIN PCHR"/>
    <property type="match status" value="1"/>
</dbReference>
<keyword evidence="2" id="KW-0238">DNA-binding</keyword>
<dbReference type="InterPro" id="IPR018060">
    <property type="entry name" value="HTH_AraC"/>
</dbReference>
<dbReference type="GO" id="GO:0043565">
    <property type="term" value="F:sequence-specific DNA binding"/>
    <property type="evidence" value="ECO:0007669"/>
    <property type="project" value="InterPro"/>
</dbReference>
<dbReference type="STRING" id="1334022.SAMN04487907_101948"/>
<evidence type="ECO:0000256" key="1">
    <source>
        <dbReference type="ARBA" id="ARBA00023015"/>
    </source>
</evidence>
<keyword evidence="1" id="KW-0805">Transcription regulation</keyword>
<proteinExistence type="predicted"/>
<keyword evidence="6" id="KW-1185">Reference proteome</keyword>
<evidence type="ECO:0000256" key="3">
    <source>
        <dbReference type="ARBA" id="ARBA00023163"/>
    </source>
</evidence>
<accession>A0A1I1EG87</accession>
<evidence type="ECO:0000259" key="4">
    <source>
        <dbReference type="PROSITE" id="PS01124"/>
    </source>
</evidence>
<name>A0A1I1EG87_9FLAO</name>
<reference evidence="6" key="1">
    <citation type="submission" date="2016-10" db="EMBL/GenBank/DDBJ databases">
        <authorList>
            <person name="Varghese N."/>
            <person name="Submissions S."/>
        </authorList>
    </citation>
    <scope>NUCLEOTIDE SEQUENCE [LARGE SCALE GENOMIC DNA]</scope>
    <source>
        <strain evidence="6">DSM 24499</strain>
    </source>
</reference>